<dbReference type="Proteomes" id="UP000239865">
    <property type="component" value="Unassembled WGS sequence"/>
</dbReference>
<dbReference type="InterPro" id="IPR052017">
    <property type="entry name" value="TSUP"/>
</dbReference>
<evidence type="ECO:0000256" key="1">
    <source>
        <dbReference type="ARBA" id="ARBA00004651"/>
    </source>
</evidence>
<dbReference type="PANTHER" id="PTHR30269:SF32">
    <property type="entry name" value="MEMBRANE TRANSPORTER PROTEIN-RELATED"/>
    <property type="match status" value="1"/>
</dbReference>
<dbReference type="OrthoDB" id="9800873at2"/>
<evidence type="ECO:0000313" key="10">
    <source>
        <dbReference type="Proteomes" id="UP000239865"/>
    </source>
</evidence>
<feature type="transmembrane region" description="Helical" evidence="8">
    <location>
        <begin position="166"/>
        <end position="188"/>
    </location>
</feature>
<keyword evidence="3" id="KW-0813">Transport</keyword>
<evidence type="ECO:0000256" key="8">
    <source>
        <dbReference type="RuleBase" id="RU363041"/>
    </source>
</evidence>
<evidence type="ECO:0000256" key="3">
    <source>
        <dbReference type="ARBA" id="ARBA00022448"/>
    </source>
</evidence>
<comment type="subcellular location">
    <subcellularLocation>
        <location evidence="1 8">Cell membrane</location>
        <topology evidence="1 8">Multi-pass membrane protein</topology>
    </subcellularLocation>
</comment>
<comment type="similarity">
    <text evidence="2 8">Belongs to the 4-toluene sulfonate uptake permease (TSUP) (TC 2.A.102) family.</text>
</comment>
<dbReference type="AlphaFoldDB" id="A0A2S7DJ06"/>
<dbReference type="EMBL" id="MDEH01000002">
    <property type="protein sequence ID" value="PPU73791.1"/>
    <property type="molecule type" value="Genomic_DNA"/>
</dbReference>
<keyword evidence="6 8" id="KW-1133">Transmembrane helix</keyword>
<evidence type="ECO:0000256" key="7">
    <source>
        <dbReference type="ARBA" id="ARBA00023136"/>
    </source>
</evidence>
<feature type="transmembrane region" description="Helical" evidence="8">
    <location>
        <begin position="100"/>
        <end position="121"/>
    </location>
</feature>
<comment type="caution">
    <text evidence="9">The sequence shown here is derived from an EMBL/GenBank/DDBJ whole genome shotgun (WGS) entry which is preliminary data.</text>
</comment>
<dbReference type="GO" id="GO:0005886">
    <property type="term" value="C:plasma membrane"/>
    <property type="evidence" value="ECO:0007669"/>
    <property type="project" value="UniProtKB-SubCell"/>
</dbReference>
<dbReference type="RefSeq" id="WP_104585770.1">
    <property type="nucleotide sequence ID" value="NZ_JAJGQH010000011.1"/>
</dbReference>
<protein>
    <recommendedName>
        <fullName evidence="8">Probable membrane transporter protein</fullName>
    </recommendedName>
</protein>
<proteinExistence type="inferred from homology"/>
<dbReference type="InterPro" id="IPR002781">
    <property type="entry name" value="TM_pro_TauE-like"/>
</dbReference>
<evidence type="ECO:0000256" key="2">
    <source>
        <dbReference type="ARBA" id="ARBA00009142"/>
    </source>
</evidence>
<evidence type="ECO:0000256" key="4">
    <source>
        <dbReference type="ARBA" id="ARBA00022475"/>
    </source>
</evidence>
<organism evidence="9 10">
    <name type="scientific">Xanthomonas melonis</name>
    <dbReference type="NCBI Taxonomy" id="56456"/>
    <lineage>
        <taxon>Bacteria</taxon>
        <taxon>Pseudomonadati</taxon>
        <taxon>Pseudomonadota</taxon>
        <taxon>Gammaproteobacteria</taxon>
        <taxon>Lysobacterales</taxon>
        <taxon>Lysobacteraceae</taxon>
        <taxon>Xanthomonas</taxon>
    </lineage>
</organism>
<dbReference type="PANTHER" id="PTHR30269">
    <property type="entry name" value="TRANSMEMBRANE PROTEIN YFCA"/>
    <property type="match status" value="1"/>
</dbReference>
<feature type="transmembrane region" description="Helical" evidence="8">
    <location>
        <begin position="133"/>
        <end position="154"/>
    </location>
</feature>
<evidence type="ECO:0000256" key="6">
    <source>
        <dbReference type="ARBA" id="ARBA00022989"/>
    </source>
</evidence>
<dbReference type="Pfam" id="PF01925">
    <property type="entry name" value="TauE"/>
    <property type="match status" value="1"/>
</dbReference>
<name>A0A2S7DJ06_9XANT</name>
<accession>A0A2S7DJ06</accession>
<keyword evidence="5 8" id="KW-0812">Transmembrane</keyword>
<feature type="transmembrane region" description="Helical" evidence="8">
    <location>
        <begin position="194"/>
        <end position="214"/>
    </location>
</feature>
<reference evidence="9 10" key="1">
    <citation type="submission" date="2016-08" db="EMBL/GenBank/DDBJ databases">
        <authorList>
            <person name="Seilhamer J.J."/>
        </authorList>
    </citation>
    <scope>NUCLEOTIDE SEQUENCE [LARGE SCALE GENOMIC DNA]</scope>
    <source>
        <strain evidence="9 10">CFBP4644</strain>
    </source>
</reference>
<feature type="transmembrane region" description="Helical" evidence="8">
    <location>
        <begin position="74"/>
        <end position="93"/>
    </location>
</feature>
<keyword evidence="7 8" id="KW-0472">Membrane</keyword>
<gene>
    <name evidence="9" type="ORF">XmelCFBP4644_04815</name>
</gene>
<sequence>MHAHMSQWILVAAVFLLAGAVKGVAGMGLPTVAMGLLGLWLPPTQAAALLVLPSLVTNLQQAWGPAPGALLRRLWPLLTMIVVGTWLSVDVMIGGDPRHLRAGLGILLVLYAFLGLARWQWTLPARHERWAGPLAGLASGLLSGATGVLVLPALPYLSSLALPRDILIRALACCFGTATLALAIALVWRGGAPLSAGLPSLLALLPTALGLWAGTRVRRRISAETFRRVFFGTLLALGLQACWQALG</sequence>
<evidence type="ECO:0000256" key="5">
    <source>
        <dbReference type="ARBA" id="ARBA00022692"/>
    </source>
</evidence>
<keyword evidence="4 8" id="KW-1003">Cell membrane</keyword>
<evidence type="ECO:0000313" key="9">
    <source>
        <dbReference type="EMBL" id="PPU73791.1"/>
    </source>
</evidence>